<evidence type="ECO:0000313" key="1">
    <source>
        <dbReference type="EMBL" id="AZS29561.1"/>
    </source>
</evidence>
<proteinExistence type="predicted"/>
<name>A0A3Q9IMW4_9BACT</name>
<dbReference type="EMBL" id="CP032819">
    <property type="protein sequence ID" value="AZS29561.1"/>
    <property type="molecule type" value="Genomic_DNA"/>
</dbReference>
<dbReference type="KEGG" id="buy:D8S85_08365"/>
<gene>
    <name evidence="1" type="ORF">D8S85_08365</name>
</gene>
<sequence>MNPVKSKKVDFTGFSTCKILPIFDKKYNFSFVHPPHPLSLRQGKKEVAAKLTEEFERENKRSGHARTRNELKNNCWKIIRYNVRFNA</sequence>
<dbReference type="AlphaFoldDB" id="A0A3Q9IMW4"/>
<dbReference type="Proteomes" id="UP000270673">
    <property type="component" value="Chromosome"/>
</dbReference>
<reference evidence="1 2" key="1">
    <citation type="submission" date="2018-10" db="EMBL/GenBank/DDBJ databases">
        <title>Butyricimonas faecalis sp. nov., isolated from human faeces and emended description of the genus Butyricimonas.</title>
        <authorList>
            <person name="Le Roy T."/>
            <person name="Van der Smissen P."/>
            <person name="Paquot A."/>
            <person name="Delzenne N."/>
            <person name="Muccioli G."/>
            <person name="Collet J.-F."/>
            <person name="Cani P.D."/>
        </authorList>
    </citation>
    <scope>NUCLEOTIDE SEQUENCE [LARGE SCALE GENOMIC DNA]</scope>
    <source>
        <strain evidence="1 2">H184</strain>
    </source>
</reference>
<protein>
    <submittedName>
        <fullName evidence="1">Uncharacterized protein</fullName>
    </submittedName>
</protein>
<keyword evidence="2" id="KW-1185">Reference proteome</keyword>
<organism evidence="1 2">
    <name type="scientific">Butyricimonas faecalis</name>
    <dbReference type="NCBI Taxonomy" id="2093856"/>
    <lineage>
        <taxon>Bacteria</taxon>
        <taxon>Pseudomonadati</taxon>
        <taxon>Bacteroidota</taxon>
        <taxon>Bacteroidia</taxon>
        <taxon>Bacteroidales</taxon>
        <taxon>Odoribacteraceae</taxon>
        <taxon>Butyricimonas</taxon>
    </lineage>
</organism>
<evidence type="ECO:0000313" key="2">
    <source>
        <dbReference type="Proteomes" id="UP000270673"/>
    </source>
</evidence>
<accession>A0A3Q9IMW4</accession>